<protein>
    <recommendedName>
        <fullName evidence="4">SlyX</fullName>
    </recommendedName>
</protein>
<dbReference type="Pfam" id="PF04102">
    <property type="entry name" value="SlyX"/>
    <property type="match status" value="1"/>
</dbReference>
<evidence type="ECO:0000313" key="2">
    <source>
        <dbReference type="EMBL" id="QEF98128.1"/>
    </source>
</evidence>
<feature type="coiled-coil region" evidence="1">
    <location>
        <begin position="6"/>
        <end position="61"/>
    </location>
</feature>
<dbReference type="InterPro" id="IPR007236">
    <property type="entry name" value="SlyX"/>
</dbReference>
<name>A0A5B9MAH1_9BACT</name>
<sequence length="76" mass="9124">MNNPPMNDETERIKHLEMQLAHLQRQYDVLNDVVTEQSMLLDRVNKRISKWEQEVDRIKNVTDSESHPLDEKPPHY</sequence>
<evidence type="ECO:0008006" key="4">
    <source>
        <dbReference type="Google" id="ProtNLM"/>
    </source>
</evidence>
<dbReference type="Proteomes" id="UP000321353">
    <property type="component" value="Chromosome"/>
</dbReference>
<keyword evidence="3" id="KW-1185">Reference proteome</keyword>
<evidence type="ECO:0000313" key="3">
    <source>
        <dbReference type="Proteomes" id="UP000321353"/>
    </source>
</evidence>
<gene>
    <name evidence="2" type="ORF">Mal15_21750</name>
</gene>
<dbReference type="KEGG" id="smam:Mal15_21750"/>
<dbReference type="EMBL" id="CP036264">
    <property type="protein sequence ID" value="QEF98128.1"/>
    <property type="molecule type" value="Genomic_DNA"/>
</dbReference>
<evidence type="ECO:0000256" key="1">
    <source>
        <dbReference type="SAM" id="Coils"/>
    </source>
</evidence>
<organism evidence="2 3">
    <name type="scientific">Stieleria maiorica</name>
    <dbReference type="NCBI Taxonomy" id="2795974"/>
    <lineage>
        <taxon>Bacteria</taxon>
        <taxon>Pseudomonadati</taxon>
        <taxon>Planctomycetota</taxon>
        <taxon>Planctomycetia</taxon>
        <taxon>Pirellulales</taxon>
        <taxon>Pirellulaceae</taxon>
        <taxon>Stieleria</taxon>
    </lineage>
</organism>
<dbReference type="AlphaFoldDB" id="A0A5B9MAH1"/>
<keyword evidence="1" id="KW-0175">Coiled coil</keyword>
<reference evidence="2 3" key="1">
    <citation type="submission" date="2019-02" db="EMBL/GenBank/DDBJ databases">
        <title>Planctomycetal bacteria perform biofilm scaping via a novel small molecule.</title>
        <authorList>
            <person name="Jeske O."/>
            <person name="Boedeker C."/>
            <person name="Wiegand S."/>
            <person name="Breitling P."/>
            <person name="Kallscheuer N."/>
            <person name="Jogler M."/>
            <person name="Rohde M."/>
            <person name="Petersen J."/>
            <person name="Medema M.H."/>
            <person name="Surup F."/>
            <person name="Jogler C."/>
        </authorList>
    </citation>
    <scope>NUCLEOTIDE SEQUENCE [LARGE SCALE GENOMIC DNA]</scope>
    <source>
        <strain evidence="2 3">Mal15</strain>
    </source>
</reference>
<accession>A0A5B9MAH1</accession>
<proteinExistence type="predicted"/>